<dbReference type="EMBL" id="CAKLDI010000002">
    <property type="protein sequence ID" value="CAH0535676.1"/>
    <property type="molecule type" value="Genomic_DNA"/>
</dbReference>
<gene>
    <name evidence="2" type="ORF">VST7929_03173</name>
</gene>
<feature type="signal peptide" evidence="1">
    <location>
        <begin position="1"/>
        <end position="24"/>
    </location>
</feature>
<dbReference type="Proteomes" id="UP000838672">
    <property type="component" value="Unassembled WGS sequence"/>
</dbReference>
<feature type="chain" id="PRO_5045590287" evidence="1">
    <location>
        <begin position="25"/>
        <end position="148"/>
    </location>
</feature>
<comment type="caution">
    <text evidence="2">The sequence shown here is derived from an EMBL/GenBank/DDBJ whole genome shotgun (WGS) entry which is preliminary data.</text>
</comment>
<protein>
    <submittedName>
        <fullName evidence="2">Uncharacterized protein</fullName>
    </submittedName>
</protein>
<reference evidence="2" key="1">
    <citation type="submission" date="2021-11" db="EMBL/GenBank/DDBJ databases">
        <authorList>
            <person name="Rodrigo-Torres L."/>
            <person name="Arahal R. D."/>
            <person name="Lucena T."/>
        </authorList>
    </citation>
    <scope>NUCLEOTIDE SEQUENCE</scope>
    <source>
        <strain evidence="2">CECT 7929</strain>
    </source>
</reference>
<keyword evidence="3" id="KW-1185">Reference proteome</keyword>
<accession>A0ABN8DW42</accession>
<sequence>MHSFQFETKTLCAAALLFAGAVHAAPISESLRSELIAVEPSEIIRVQCAQSVLEIYPVGFEHINHVAILNQDHWIEEINQGSWFIDDVQCAAGDFALTLSHQQYGATAQSQMTLTVSKPDTAEATTKQSYQTKIVINPEDYFFGGSGE</sequence>
<dbReference type="RefSeq" id="WP_237468561.1">
    <property type="nucleotide sequence ID" value="NZ_CAKLDI010000002.1"/>
</dbReference>
<name>A0ABN8DW42_9VIBR</name>
<proteinExistence type="predicted"/>
<evidence type="ECO:0000313" key="3">
    <source>
        <dbReference type="Proteomes" id="UP000838672"/>
    </source>
</evidence>
<evidence type="ECO:0000256" key="1">
    <source>
        <dbReference type="SAM" id="SignalP"/>
    </source>
</evidence>
<evidence type="ECO:0000313" key="2">
    <source>
        <dbReference type="EMBL" id="CAH0535676.1"/>
    </source>
</evidence>
<organism evidence="2 3">
    <name type="scientific">Vibrio stylophorae</name>
    <dbReference type="NCBI Taxonomy" id="659351"/>
    <lineage>
        <taxon>Bacteria</taxon>
        <taxon>Pseudomonadati</taxon>
        <taxon>Pseudomonadota</taxon>
        <taxon>Gammaproteobacteria</taxon>
        <taxon>Vibrionales</taxon>
        <taxon>Vibrionaceae</taxon>
        <taxon>Vibrio</taxon>
    </lineage>
</organism>
<keyword evidence="1" id="KW-0732">Signal</keyword>